<sequence length="331" mass="37263">MAASMAILNLITSTRNDPDIETHHVSQTLRLVNQRLSSADATSDATIAVVVIIGQYHRHRGQYRDGLVHMNGLKRMVEMRGGISQILRESPMLGSKIIRLDTEYAVEWGSEPIFSTEEIMPASTAGPWLHERLSLEYSHRRPGLLQYRDLRSPELRSIATEMTTLAWLHNDAIAADRPKLTMRQSHEALLLVGYRLVHFSPLAGRRLAGDFEDAVHLGLVMFTVPFLHRLGGGIQDCPLLYELARSAAFSRFGVENREVLLWMLFVGRASVFTPRDEWLVSMVGRVLYDLSLYSWEEVLEVLGRFPWVGVLFDKAGKSLYDAATSVSETTG</sequence>
<proteinExistence type="predicted"/>
<evidence type="ECO:0000313" key="1">
    <source>
        <dbReference type="EMBL" id="SPO01794.1"/>
    </source>
</evidence>
<organism evidence="1 2">
    <name type="scientific">Cephalotrichum gorgonifer</name>
    <dbReference type="NCBI Taxonomy" id="2041049"/>
    <lineage>
        <taxon>Eukaryota</taxon>
        <taxon>Fungi</taxon>
        <taxon>Dikarya</taxon>
        <taxon>Ascomycota</taxon>
        <taxon>Pezizomycotina</taxon>
        <taxon>Sordariomycetes</taxon>
        <taxon>Hypocreomycetidae</taxon>
        <taxon>Microascales</taxon>
        <taxon>Microascaceae</taxon>
        <taxon>Cephalotrichum</taxon>
    </lineage>
</organism>
<reference evidence="1" key="1">
    <citation type="submission" date="2018-03" db="EMBL/GenBank/DDBJ databases">
        <authorList>
            <person name="Guldener U."/>
        </authorList>
    </citation>
    <scope>NUCLEOTIDE SEQUENCE</scope>
</reference>
<name>A0AAE8MY44_9PEZI</name>
<comment type="caution">
    <text evidence="1">The sequence shown here is derived from an EMBL/GenBank/DDBJ whole genome shotgun (WGS) entry which is preliminary data.</text>
</comment>
<gene>
    <name evidence="1" type="ORF">DNG_04467</name>
</gene>
<dbReference type="EMBL" id="ONZQ02000005">
    <property type="protein sequence ID" value="SPO01794.1"/>
    <property type="molecule type" value="Genomic_DNA"/>
</dbReference>
<keyword evidence="2" id="KW-1185">Reference proteome</keyword>
<protein>
    <submittedName>
        <fullName evidence="1">Uncharacterized protein</fullName>
    </submittedName>
</protein>
<dbReference type="PANTHER" id="PTHR37540:SF9">
    <property type="entry name" value="ZN(2)-C6 FUNGAL-TYPE DOMAIN-CONTAINING PROTEIN"/>
    <property type="match status" value="1"/>
</dbReference>
<accession>A0AAE8MY44</accession>
<dbReference type="PANTHER" id="PTHR37540">
    <property type="entry name" value="TRANSCRIPTION FACTOR (ACR-2), PUTATIVE-RELATED-RELATED"/>
    <property type="match status" value="1"/>
</dbReference>
<evidence type="ECO:0000313" key="2">
    <source>
        <dbReference type="Proteomes" id="UP001187682"/>
    </source>
</evidence>
<dbReference type="AlphaFoldDB" id="A0AAE8MY44"/>
<dbReference type="Proteomes" id="UP001187682">
    <property type="component" value="Unassembled WGS sequence"/>
</dbReference>